<accession>A0ABY7Q8E2</accession>
<keyword evidence="17" id="KW-1185">Reference proteome</keyword>
<dbReference type="InterPro" id="IPR029063">
    <property type="entry name" value="SAM-dependent_MTases_sf"/>
</dbReference>
<evidence type="ECO:0000256" key="9">
    <source>
        <dbReference type="ARBA" id="ARBA00022884"/>
    </source>
</evidence>
<evidence type="ECO:0000259" key="14">
    <source>
        <dbReference type="Pfam" id="PF08242"/>
    </source>
</evidence>
<dbReference type="InterPro" id="IPR024026">
    <property type="entry name" value="3'-RNA_MeTfrase_Hen1_bac"/>
</dbReference>
<dbReference type="PANTHER" id="PTHR21404:SF3">
    <property type="entry name" value="SMALL RNA 2'-O-METHYLTRANSFERASE"/>
    <property type="match status" value="1"/>
</dbReference>
<evidence type="ECO:0000256" key="10">
    <source>
        <dbReference type="ARBA" id="ARBA00023158"/>
    </source>
</evidence>
<comment type="similarity">
    <text evidence="2">Belongs to the methyltransferase superfamily. HEN1 family.</text>
</comment>
<dbReference type="PANTHER" id="PTHR21404">
    <property type="entry name" value="HEN1"/>
    <property type="match status" value="1"/>
</dbReference>
<evidence type="ECO:0000313" key="16">
    <source>
        <dbReference type="EMBL" id="WBP88852.1"/>
    </source>
</evidence>
<comment type="cofactor">
    <cofactor evidence="1">
        <name>Mg(2+)</name>
        <dbReference type="ChEBI" id="CHEBI:18420"/>
    </cofactor>
</comment>
<evidence type="ECO:0000256" key="7">
    <source>
        <dbReference type="ARBA" id="ARBA00022723"/>
    </source>
</evidence>
<dbReference type="Pfam" id="PF12623">
    <property type="entry name" value="Hen1_L"/>
    <property type="match status" value="1"/>
</dbReference>
<dbReference type="CDD" id="cd02440">
    <property type="entry name" value="AdoMet_MTases"/>
    <property type="match status" value="1"/>
</dbReference>
<keyword evidence="9" id="KW-0694">RNA-binding</keyword>
<evidence type="ECO:0000256" key="5">
    <source>
        <dbReference type="ARBA" id="ARBA00022679"/>
    </source>
</evidence>
<comment type="catalytic activity">
    <reaction evidence="12">
        <text>small RNA 3'-end nucleotide + S-adenosyl-L-methionine = small RNA 3'-end 2'-O-methylnucleotide + S-adenosyl-L-homocysteine + H(+)</text>
        <dbReference type="Rhea" id="RHEA:37887"/>
        <dbReference type="Rhea" id="RHEA-COMP:10415"/>
        <dbReference type="Rhea" id="RHEA-COMP:10416"/>
        <dbReference type="ChEBI" id="CHEBI:15378"/>
        <dbReference type="ChEBI" id="CHEBI:57856"/>
        <dbReference type="ChEBI" id="CHEBI:59789"/>
        <dbReference type="ChEBI" id="CHEBI:74896"/>
        <dbReference type="ChEBI" id="CHEBI:74898"/>
        <dbReference type="EC" id="2.1.1.386"/>
    </reaction>
</comment>
<dbReference type="InterPro" id="IPR038546">
    <property type="entry name" value="Hen1_N_sf"/>
</dbReference>
<dbReference type="Gene3D" id="3.30.1610.20">
    <property type="entry name" value="Hen1, N-terminal domain"/>
    <property type="match status" value="1"/>
</dbReference>
<evidence type="ECO:0000256" key="6">
    <source>
        <dbReference type="ARBA" id="ARBA00022691"/>
    </source>
</evidence>
<dbReference type="NCBIfam" id="TIGR04074">
    <property type="entry name" value="bacter_Hen1"/>
    <property type="match status" value="1"/>
</dbReference>
<feature type="domain" description="Hen1 N-terminal" evidence="15">
    <location>
        <begin position="1"/>
        <end position="256"/>
    </location>
</feature>
<keyword evidence="10" id="KW-0943">RNA-mediated gene silencing</keyword>
<dbReference type="InterPro" id="IPR024740">
    <property type="entry name" value="Hen1_N"/>
</dbReference>
<keyword evidence="5" id="KW-0808">Transferase</keyword>
<dbReference type="SUPFAM" id="SSF53335">
    <property type="entry name" value="S-adenosyl-L-methionine-dependent methyltransferases"/>
    <property type="match status" value="1"/>
</dbReference>
<evidence type="ECO:0000256" key="8">
    <source>
        <dbReference type="ARBA" id="ARBA00022842"/>
    </source>
</evidence>
<dbReference type="InterPro" id="IPR013217">
    <property type="entry name" value="Methyltransf_12"/>
</dbReference>
<feature type="compositionally biased region" description="Acidic residues" evidence="13">
    <location>
        <begin position="269"/>
        <end position="286"/>
    </location>
</feature>
<keyword evidence="8" id="KW-0460">Magnesium</keyword>
<feature type="compositionally biased region" description="Low complexity" evidence="13">
    <location>
        <begin position="500"/>
        <end position="520"/>
    </location>
</feature>
<evidence type="ECO:0000256" key="3">
    <source>
        <dbReference type="ARBA" id="ARBA00021330"/>
    </source>
</evidence>
<protein>
    <recommendedName>
        <fullName evidence="3">Small RNA 2'-O-methyltransferase</fullName>
        <ecNumber evidence="11">2.1.1.386</ecNumber>
    </recommendedName>
</protein>
<evidence type="ECO:0000256" key="11">
    <source>
        <dbReference type="ARBA" id="ARBA00035025"/>
    </source>
</evidence>
<evidence type="ECO:0000313" key="17">
    <source>
        <dbReference type="Proteomes" id="UP001212821"/>
    </source>
</evidence>
<dbReference type="EC" id="2.1.1.386" evidence="11"/>
<proteinExistence type="inferred from homology"/>
<feature type="domain" description="Methyltransferase type 12" evidence="14">
    <location>
        <begin position="326"/>
        <end position="414"/>
    </location>
</feature>
<dbReference type="Pfam" id="PF08242">
    <property type="entry name" value="Methyltransf_12"/>
    <property type="match status" value="1"/>
</dbReference>
<dbReference type="Proteomes" id="UP001212821">
    <property type="component" value="Chromosome"/>
</dbReference>
<dbReference type="RefSeq" id="WP_270146952.1">
    <property type="nucleotide sequence ID" value="NZ_CP115450.1"/>
</dbReference>
<keyword evidence="7" id="KW-0479">Metal-binding</keyword>
<sequence length="520" mass="56530">MFMSISTTGSTESPATDLGFLLHKHPGKVQRFTTSHGEAHVFYPEAGDEVCTAALLLDIDPITLVRKGRGNGKGRGGSPDFALSQYVNDRPYAASSLLAVALRTVFRSAMKGDCQLRPELPGRLRPLRIELPAVPANGAGEGGGPAMVARLFEPLGWRVEAAAIPLDEAFPEWGESRYVRVVLASDAIRLADALQQLYVLLPVLDGAKHYWVAPDEVDKLLAAGEGWLAAHPERALIARRYLSRRWSLTRAAMERLELARLAEADDREVEEIDNAVDDRPDEESAESAESAETAETTEPRQPSLAEQRRAAILAALRDSGAARVADLGCGQGELIGELLKDARFTEILGVDVSARALQAANRKLRLARLPERQAARVTLAQGALTYTDARLKGYDAAVLCEVIEHLDLPRLPALEYAVFGAARPRAVVVTTPNVEYNVRWESLPAGRARHADHRFEWSRAEFEAWAGKVAAAYGYTVELRPVGPEDPEVGPPTQLALFRTATTTTPEAATTTTPEGGETR</sequence>
<organism evidence="16 17">
    <name type="scientific">Kitasatospora cathayae</name>
    <dbReference type="NCBI Taxonomy" id="3004092"/>
    <lineage>
        <taxon>Bacteria</taxon>
        <taxon>Bacillati</taxon>
        <taxon>Actinomycetota</taxon>
        <taxon>Actinomycetes</taxon>
        <taxon>Kitasatosporales</taxon>
        <taxon>Streptomycetaceae</taxon>
        <taxon>Kitasatospora</taxon>
    </lineage>
</organism>
<dbReference type="InterPro" id="IPR026610">
    <property type="entry name" value="Hen1"/>
</dbReference>
<feature type="compositionally biased region" description="Low complexity" evidence="13">
    <location>
        <begin position="287"/>
        <end position="296"/>
    </location>
</feature>
<evidence type="ECO:0000256" key="2">
    <source>
        <dbReference type="ARBA" id="ARBA00009026"/>
    </source>
</evidence>
<name>A0ABY7Q8E2_9ACTN</name>
<keyword evidence="6" id="KW-0949">S-adenosyl-L-methionine</keyword>
<evidence type="ECO:0000256" key="1">
    <source>
        <dbReference type="ARBA" id="ARBA00001946"/>
    </source>
</evidence>
<evidence type="ECO:0000256" key="4">
    <source>
        <dbReference type="ARBA" id="ARBA00022603"/>
    </source>
</evidence>
<dbReference type="Gene3D" id="3.40.50.150">
    <property type="entry name" value="Vaccinia Virus protein VP39"/>
    <property type="match status" value="1"/>
</dbReference>
<feature type="region of interest" description="Disordered" evidence="13">
    <location>
        <begin position="269"/>
        <end position="304"/>
    </location>
</feature>
<dbReference type="EMBL" id="CP115450">
    <property type="protein sequence ID" value="WBP88852.1"/>
    <property type="molecule type" value="Genomic_DNA"/>
</dbReference>
<evidence type="ECO:0000256" key="13">
    <source>
        <dbReference type="SAM" id="MobiDB-lite"/>
    </source>
</evidence>
<keyword evidence="4" id="KW-0489">Methyltransferase</keyword>
<evidence type="ECO:0000256" key="12">
    <source>
        <dbReference type="ARBA" id="ARBA00048418"/>
    </source>
</evidence>
<gene>
    <name evidence="16" type="ORF">O1G21_25470</name>
</gene>
<feature type="region of interest" description="Disordered" evidence="13">
    <location>
        <begin position="484"/>
        <end position="520"/>
    </location>
</feature>
<evidence type="ECO:0000259" key="15">
    <source>
        <dbReference type="Pfam" id="PF12623"/>
    </source>
</evidence>
<reference evidence="17" key="1">
    <citation type="submission" date="2022-12" db="EMBL/GenBank/DDBJ databases">
        <authorList>
            <person name="Mo P."/>
        </authorList>
    </citation>
    <scope>NUCLEOTIDE SEQUENCE [LARGE SCALE GENOMIC DNA]</scope>
    <source>
        <strain evidence="17">HUAS 3-15</strain>
    </source>
</reference>